<evidence type="ECO:0000313" key="3">
    <source>
        <dbReference type="Proteomes" id="UP000314294"/>
    </source>
</evidence>
<feature type="region of interest" description="Disordered" evidence="1">
    <location>
        <begin position="1"/>
        <end position="21"/>
    </location>
</feature>
<feature type="compositionally biased region" description="Polar residues" evidence="1">
    <location>
        <begin position="66"/>
        <end position="79"/>
    </location>
</feature>
<feature type="compositionally biased region" description="Low complexity" evidence="1">
    <location>
        <begin position="40"/>
        <end position="51"/>
    </location>
</feature>
<sequence>MTIHTASMERSSRPSTPLKRESACGKRLFFAVATREEGGKAASLSSSSAGSLRKERCFPEQEVNKSRNPTRSTPPNGVTGSRRLVFPEEKSVK</sequence>
<gene>
    <name evidence="2" type="ORF">EYF80_010760</name>
</gene>
<reference evidence="2 3" key="1">
    <citation type="submission" date="2019-03" db="EMBL/GenBank/DDBJ databases">
        <title>First draft genome of Liparis tanakae, snailfish: a comprehensive survey of snailfish specific genes.</title>
        <authorList>
            <person name="Kim W."/>
            <person name="Song I."/>
            <person name="Jeong J.-H."/>
            <person name="Kim D."/>
            <person name="Kim S."/>
            <person name="Ryu S."/>
            <person name="Song J.Y."/>
            <person name="Lee S.K."/>
        </authorList>
    </citation>
    <scope>NUCLEOTIDE SEQUENCE [LARGE SCALE GENOMIC DNA]</scope>
    <source>
        <tissue evidence="2">Muscle</tissue>
    </source>
</reference>
<feature type="region of interest" description="Disordered" evidence="1">
    <location>
        <begin position="35"/>
        <end position="93"/>
    </location>
</feature>
<keyword evidence="3" id="KW-1185">Reference proteome</keyword>
<dbReference type="EMBL" id="SRLO01000068">
    <property type="protein sequence ID" value="TNN79081.1"/>
    <property type="molecule type" value="Genomic_DNA"/>
</dbReference>
<dbReference type="AlphaFoldDB" id="A0A4Z2IMR6"/>
<organism evidence="2 3">
    <name type="scientific">Liparis tanakae</name>
    <name type="common">Tanaka's snailfish</name>
    <dbReference type="NCBI Taxonomy" id="230148"/>
    <lineage>
        <taxon>Eukaryota</taxon>
        <taxon>Metazoa</taxon>
        <taxon>Chordata</taxon>
        <taxon>Craniata</taxon>
        <taxon>Vertebrata</taxon>
        <taxon>Euteleostomi</taxon>
        <taxon>Actinopterygii</taxon>
        <taxon>Neopterygii</taxon>
        <taxon>Teleostei</taxon>
        <taxon>Neoteleostei</taxon>
        <taxon>Acanthomorphata</taxon>
        <taxon>Eupercaria</taxon>
        <taxon>Perciformes</taxon>
        <taxon>Cottioidei</taxon>
        <taxon>Cottales</taxon>
        <taxon>Liparidae</taxon>
        <taxon>Liparis</taxon>
    </lineage>
</organism>
<evidence type="ECO:0000313" key="2">
    <source>
        <dbReference type="EMBL" id="TNN79081.1"/>
    </source>
</evidence>
<evidence type="ECO:0000256" key="1">
    <source>
        <dbReference type="SAM" id="MobiDB-lite"/>
    </source>
</evidence>
<protein>
    <submittedName>
        <fullName evidence="2">Uncharacterized protein</fullName>
    </submittedName>
</protein>
<name>A0A4Z2IMR6_9TELE</name>
<feature type="compositionally biased region" description="Polar residues" evidence="1">
    <location>
        <begin position="1"/>
        <end position="15"/>
    </location>
</feature>
<feature type="compositionally biased region" description="Basic and acidic residues" evidence="1">
    <location>
        <begin position="52"/>
        <end position="65"/>
    </location>
</feature>
<dbReference type="Proteomes" id="UP000314294">
    <property type="component" value="Unassembled WGS sequence"/>
</dbReference>
<proteinExistence type="predicted"/>
<accession>A0A4Z2IMR6</accession>
<comment type="caution">
    <text evidence="2">The sequence shown here is derived from an EMBL/GenBank/DDBJ whole genome shotgun (WGS) entry which is preliminary data.</text>
</comment>